<dbReference type="EMBL" id="WJXB01000009">
    <property type="protein sequence ID" value="MRN55502.1"/>
    <property type="molecule type" value="Genomic_DNA"/>
</dbReference>
<name>A0A7X2H8I6_9BACL</name>
<evidence type="ECO:0000313" key="2">
    <source>
        <dbReference type="EMBL" id="MRN55502.1"/>
    </source>
</evidence>
<evidence type="ECO:0000313" key="3">
    <source>
        <dbReference type="Proteomes" id="UP000463051"/>
    </source>
</evidence>
<accession>A0A7X2H8I6</accession>
<keyword evidence="3" id="KW-1185">Reference proteome</keyword>
<dbReference type="SMART" id="SM00880">
    <property type="entry name" value="CHAD"/>
    <property type="match status" value="1"/>
</dbReference>
<dbReference type="Pfam" id="PF05235">
    <property type="entry name" value="CHAD"/>
    <property type="match status" value="1"/>
</dbReference>
<dbReference type="InterPro" id="IPR007899">
    <property type="entry name" value="CHAD_dom"/>
</dbReference>
<proteinExistence type="predicted"/>
<dbReference type="PROSITE" id="PS51708">
    <property type="entry name" value="CHAD"/>
    <property type="match status" value="1"/>
</dbReference>
<dbReference type="AlphaFoldDB" id="A0A7X2H8I6"/>
<reference evidence="2 3" key="1">
    <citation type="submission" date="2019-11" db="EMBL/GenBank/DDBJ databases">
        <title>Paenibacillus monticola sp. nov., a novel PGPR strain isolated from mountain sample in China.</title>
        <authorList>
            <person name="Zhao Q."/>
            <person name="Li H.-P."/>
            <person name="Zhang J.-L."/>
        </authorList>
    </citation>
    <scope>NUCLEOTIDE SEQUENCE [LARGE SCALE GENOMIC DNA]</scope>
    <source>
        <strain evidence="2 3">LC-T2</strain>
    </source>
</reference>
<dbReference type="Gene3D" id="1.40.20.10">
    <property type="entry name" value="CHAD domain"/>
    <property type="match status" value="1"/>
</dbReference>
<dbReference type="InterPro" id="IPR038186">
    <property type="entry name" value="CHAD_dom_sf"/>
</dbReference>
<organism evidence="2 3">
    <name type="scientific">Paenibacillus monticola</name>
    <dbReference type="NCBI Taxonomy" id="2666075"/>
    <lineage>
        <taxon>Bacteria</taxon>
        <taxon>Bacillati</taxon>
        <taxon>Bacillota</taxon>
        <taxon>Bacilli</taxon>
        <taxon>Bacillales</taxon>
        <taxon>Paenibacillaceae</taxon>
        <taxon>Paenibacillus</taxon>
    </lineage>
</organism>
<evidence type="ECO:0000259" key="1">
    <source>
        <dbReference type="PROSITE" id="PS51708"/>
    </source>
</evidence>
<gene>
    <name evidence="2" type="ORF">GJB61_21190</name>
</gene>
<feature type="domain" description="CHAD" evidence="1">
    <location>
        <begin position="5"/>
        <end position="292"/>
    </location>
</feature>
<protein>
    <submittedName>
        <fullName evidence="2">CHAD domain-containing protein</fullName>
    </submittedName>
</protein>
<dbReference type="PANTHER" id="PTHR39339:SF1">
    <property type="entry name" value="CHAD DOMAIN-CONTAINING PROTEIN"/>
    <property type="match status" value="1"/>
</dbReference>
<dbReference type="RefSeq" id="WP_154121012.1">
    <property type="nucleotide sequence ID" value="NZ_WJXB01000009.1"/>
</dbReference>
<dbReference type="Proteomes" id="UP000463051">
    <property type="component" value="Unassembled WGS sequence"/>
</dbReference>
<sequence>MTMEQLSKDQSKTRQWEQALNLLYVNFRDYSKETLRTFNSEDIHQARVNSRKLLTLLSILDPQHTSGLYPVFKQAQKRLGKVRDADVLIESFKSRRKLAKEGSDTRTAELLEAVIKHQKDKRKTYRKKLAEDLPKLMGKDLDGLWNDFLSGQLEGLVAKRDANVVMRELEVAYEQKKKACKTIFQQGAESTEAFDALHQLRIAAKELRYTASAAAFSLNQKFHAHEEIYKNIQEQLGVINDKRVWLDTLNSIGRAELDIGKKTWNTFTSTLRAEVLDALHQNDVVHIADRTK</sequence>
<comment type="caution">
    <text evidence="2">The sequence shown here is derived from an EMBL/GenBank/DDBJ whole genome shotgun (WGS) entry which is preliminary data.</text>
</comment>
<dbReference type="PANTHER" id="PTHR39339">
    <property type="entry name" value="SLR1444 PROTEIN"/>
    <property type="match status" value="1"/>
</dbReference>